<keyword evidence="2 5" id="KW-0575">Peroxidase</keyword>
<dbReference type="GO" id="GO:0034599">
    <property type="term" value="P:cellular response to oxidative stress"/>
    <property type="evidence" value="ECO:0007669"/>
    <property type="project" value="TreeGrafter"/>
</dbReference>
<gene>
    <name evidence="6" type="ORF">AVDCRST_MAG74-3499</name>
</gene>
<evidence type="ECO:0000256" key="2">
    <source>
        <dbReference type="ARBA" id="ARBA00022559"/>
    </source>
</evidence>
<organism evidence="6">
    <name type="scientific">uncultured Pyrinomonadaceae bacterium</name>
    <dbReference type="NCBI Taxonomy" id="2283094"/>
    <lineage>
        <taxon>Bacteria</taxon>
        <taxon>Pseudomonadati</taxon>
        <taxon>Acidobacteriota</taxon>
        <taxon>Blastocatellia</taxon>
        <taxon>Blastocatellales</taxon>
        <taxon>Pyrinomonadaceae</taxon>
        <taxon>environmental samples</taxon>
    </lineage>
</organism>
<dbReference type="Gene3D" id="3.40.30.10">
    <property type="entry name" value="Glutaredoxin"/>
    <property type="match status" value="1"/>
</dbReference>
<dbReference type="AlphaFoldDB" id="A0A6J4PWY3"/>
<comment type="similarity">
    <text evidence="1 5">Belongs to the glutathione peroxidase family.</text>
</comment>
<dbReference type="InterPro" id="IPR036249">
    <property type="entry name" value="Thioredoxin-like_sf"/>
</dbReference>
<dbReference type="PIRSF" id="PIRSF000303">
    <property type="entry name" value="Glutathion_perox"/>
    <property type="match status" value="1"/>
</dbReference>
<dbReference type="PANTHER" id="PTHR11592">
    <property type="entry name" value="GLUTATHIONE PEROXIDASE"/>
    <property type="match status" value="1"/>
</dbReference>
<name>A0A6J4PWY3_9BACT</name>
<dbReference type="Pfam" id="PF00255">
    <property type="entry name" value="GSHPx"/>
    <property type="match status" value="1"/>
</dbReference>
<dbReference type="GO" id="GO:0004601">
    <property type="term" value="F:peroxidase activity"/>
    <property type="evidence" value="ECO:0007669"/>
    <property type="project" value="UniProtKB-KW"/>
</dbReference>
<dbReference type="CDD" id="cd00340">
    <property type="entry name" value="GSH_Peroxidase"/>
    <property type="match status" value="1"/>
</dbReference>
<dbReference type="InterPro" id="IPR000889">
    <property type="entry name" value="Glutathione_peroxidase"/>
</dbReference>
<sequence length="156" mass="17686">MKDIDGKEVKLKKYKGDVLLIVNTASKCGYTPQYEGLQAIYTKYQAQGFEVLGFPANNFGGQEPGTETEIKEFCESKYKVTFPMFAKISVKGEDQHPLYNFLTAKETNPKFAGDISWNFNKFLVNRKGEVVARFSSKDKPDGETVTQAIEKYLKEK</sequence>
<evidence type="ECO:0000256" key="3">
    <source>
        <dbReference type="ARBA" id="ARBA00023002"/>
    </source>
</evidence>
<evidence type="ECO:0000256" key="5">
    <source>
        <dbReference type="RuleBase" id="RU000499"/>
    </source>
</evidence>
<evidence type="ECO:0000256" key="4">
    <source>
        <dbReference type="PIRSR" id="PIRSR000303-1"/>
    </source>
</evidence>
<dbReference type="PRINTS" id="PR01011">
    <property type="entry name" value="GLUTPROXDASE"/>
</dbReference>
<dbReference type="FunFam" id="3.40.30.10:FF:000010">
    <property type="entry name" value="Glutathione peroxidase"/>
    <property type="match status" value="1"/>
</dbReference>
<feature type="active site" evidence="4">
    <location>
        <position position="28"/>
    </location>
</feature>
<proteinExistence type="inferred from homology"/>
<reference evidence="6" key="1">
    <citation type="submission" date="2020-02" db="EMBL/GenBank/DDBJ databases">
        <authorList>
            <person name="Meier V. D."/>
        </authorList>
    </citation>
    <scope>NUCLEOTIDE SEQUENCE</scope>
    <source>
        <strain evidence="6">AVDCRST_MAG74</strain>
    </source>
</reference>
<accession>A0A6J4PWY3</accession>
<dbReference type="EMBL" id="CADCUR010000296">
    <property type="protein sequence ID" value="CAA9428219.1"/>
    <property type="molecule type" value="Genomic_DNA"/>
</dbReference>
<dbReference type="PROSITE" id="PS51355">
    <property type="entry name" value="GLUTATHIONE_PEROXID_3"/>
    <property type="match status" value="1"/>
</dbReference>
<protein>
    <recommendedName>
        <fullName evidence="5">Glutathione peroxidase</fullName>
    </recommendedName>
</protein>
<evidence type="ECO:0000256" key="1">
    <source>
        <dbReference type="ARBA" id="ARBA00006926"/>
    </source>
</evidence>
<dbReference type="PANTHER" id="PTHR11592:SF78">
    <property type="entry name" value="GLUTATHIONE PEROXIDASE"/>
    <property type="match status" value="1"/>
</dbReference>
<evidence type="ECO:0000313" key="6">
    <source>
        <dbReference type="EMBL" id="CAA9428219.1"/>
    </source>
</evidence>
<dbReference type="SUPFAM" id="SSF52833">
    <property type="entry name" value="Thioredoxin-like"/>
    <property type="match status" value="1"/>
</dbReference>
<keyword evidence="3 5" id="KW-0560">Oxidoreductase</keyword>